<dbReference type="Gene3D" id="1.10.472.60">
    <property type="entry name" value="putative protein disulfide isomerase domain"/>
    <property type="match status" value="1"/>
</dbReference>
<dbReference type="AlphaFoldDB" id="A0A379DEE0"/>
<evidence type="ECO:0008006" key="3">
    <source>
        <dbReference type="Google" id="ProtNLM"/>
    </source>
</evidence>
<evidence type="ECO:0000313" key="2">
    <source>
        <dbReference type="Proteomes" id="UP000254777"/>
    </source>
</evidence>
<dbReference type="Proteomes" id="UP000254777">
    <property type="component" value="Unassembled WGS sequence"/>
</dbReference>
<dbReference type="EMBL" id="UGTH01000001">
    <property type="protein sequence ID" value="SUB75971.1"/>
    <property type="molecule type" value="Genomic_DNA"/>
</dbReference>
<gene>
    <name evidence="1" type="ORF">NCTC11088_01779</name>
</gene>
<sequence>MWGVNLKIYIFSDVVCTWSWGEEKVLRAIDYLFDGKVEFENIMGGMISDYHDILPMNMKDKDSDETANAILRQIWTAGSIIHKMPVSSKLPNLLSRKNPSTNKLDKFFISVREIAPEKANIFLRRLREDTILYGVNTMEIENIIPILKEIGINENQFIEIFERDSSQIFLEDRMSTFDRRFDNFPNFMYVDNKGKEFITKGYKTKEELLNFIYEHSDLREMEIEEDEVNILNFIKKYKKVFLHEFYELFIDEEFVKNSLSSLKSKNLIEIRPIESTEEIYLL</sequence>
<accession>A0A379DEE0</accession>
<proteinExistence type="predicted"/>
<reference evidence="1 2" key="1">
    <citation type="submission" date="2018-06" db="EMBL/GenBank/DDBJ databases">
        <authorList>
            <consortium name="Pathogen Informatics"/>
            <person name="Doyle S."/>
        </authorList>
    </citation>
    <scope>NUCLEOTIDE SEQUENCE [LARGE SCALE GENOMIC DNA]</scope>
    <source>
        <strain evidence="1 2">NCTC11088</strain>
    </source>
</reference>
<protein>
    <recommendedName>
        <fullName evidence="3">DSBA-like thioredoxin domain</fullName>
    </recommendedName>
</protein>
<dbReference type="Gene3D" id="3.40.30.10">
    <property type="entry name" value="Glutaredoxin"/>
    <property type="match status" value="1"/>
</dbReference>
<organism evidence="1 2">
    <name type="scientific">Peptoniphilus indolicus</name>
    <dbReference type="NCBI Taxonomy" id="33030"/>
    <lineage>
        <taxon>Bacteria</taxon>
        <taxon>Bacillati</taxon>
        <taxon>Bacillota</taxon>
        <taxon>Tissierellia</taxon>
        <taxon>Tissierellales</taxon>
        <taxon>Peptoniphilaceae</taxon>
        <taxon>Peptoniphilus</taxon>
    </lineage>
</organism>
<dbReference type="InterPro" id="IPR036249">
    <property type="entry name" value="Thioredoxin-like_sf"/>
</dbReference>
<dbReference type="SUPFAM" id="SSF52833">
    <property type="entry name" value="Thioredoxin-like"/>
    <property type="match status" value="1"/>
</dbReference>
<name>A0A379DEE0_9FIRM</name>
<evidence type="ECO:0000313" key="1">
    <source>
        <dbReference type="EMBL" id="SUB75971.1"/>
    </source>
</evidence>